<evidence type="ECO:0000259" key="8">
    <source>
        <dbReference type="PROSITE" id="PS50004"/>
    </source>
</evidence>
<feature type="compositionally biased region" description="Polar residues" evidence="7">
    <location>
        <begin position="218"/>
        <end position="245"/>
    </location>
</feature>
<evidence type="ECO:0000256" key="2">
    <source>
        <dbReference type="ARBA" id="ARBA00022723"/>
    </source>
</evidence>
<keyword evidence="5" id="KW-0106">Calcium</keyword>
<evidence type="ECO:0000256" key="6">
    <source>
        <dbReference type="PROSITE-ProRule" id="PRU00288"/>
    </source>
</evidence>
<evidence type="ECO:0000313" key="11">
    <source>
        <dbReference type="Proteomes" id="UP001154282"/>
    </source>
</evidence>
<feature type="compositionally biased region" description="Polar residues" evidence="7">
    <location>
        <begin position="273"/>
        <end position="294"/>
    </location>
</feature>
<evidence type="ECO:0000256" key="1">
    <source>
        <dbReference type="ARBA" id="ARBA00022468"/>
    </source>
</evidence>
<name>A0AAV0NUD8_9ROSI</name>
<dbReference type="AlphaFoldDB" id="A0AAV0NUD8"/>
<dbReference type="PROSITE" id="PS50115">
    <property type="entry name" value="ARFGAP"/>
    <property type="match status" value="1"/>
</dbReference>
<dbReference type="InterPro" id="IPR000008">
    <property type="entry name" value="C2_dom"/>
</dbReference>
<evidence type="ECO:0000259" key="9">
    <source>
        <dbReference type="PROSITE" id="PS50115"/>
    </source>
</evidence>
<keyword evidence="3 6" id="KW-0863">Zinc-finger</keyword>
<dbReference type="InterPro" id="IPR044518">
    <property type="entry name" value="ARF_GAP_AGD11/12/13"/>
</dbReference>
<feature type="region of interest" description="Disordered" evidence="7">
    <location>
        <begin position="1"/>
        <end position="390"/>
    </location>
</feature>
<keyword evidence="4" id="KW-0862">Zinc</keyword>
<feature type="compositionally biased region" description="Polar residues" evidence="7">
    <location>
        <begin position="116"/>
        <end position="139"/>
    </location>
</feature>
<dbReference type="SMART" id="SM00105">
    <property type="entry name" value="ArfGap"/>
    <property type="match status" value="1"/>
</dbReference>
<evidence type="ECO:0000256" key="4">
    <source>
        <dbReference type="ARBA" id="ARBA00022833"/>
    </source>
</evidence>
<dbReference type="Gene3D" id="1.10.220.150">
    <property type="entry name" value="Arf GTPase activating protein"/>
    <property type="match status" value="1"/>
</dbReference>
<dbReference type="InterPro" id="IPR001164">
    <property type="entry name" value="ArfGAP_dom"/>
</dbReference>
<organism evidence="10 11">
    <name type="scientific">Linum tenue</name>
    <dbReference type="NCBI Taxonomy" id="586396"/>
    <lineage>
        <taxon>Eukaryota</taxon>
        <taxon>Viridiplantae</taxon>
        <taxon>Streptophyta</taxon>
        <taxon>Embryophyta</taxon>
        <taxon>Tracheophyta</taxon>
        <taxon>Spermatophyta</taxon>
        <taxon>Magnoliopsida</taxon>
        <taxon>eudicotyledons</taxon>
        <taxon>Gunneridae</taxon>
        <taxon>Pentapetalae</taxon>
        <taxon>rosids</taxon>
        <taxon>fabids</taxon>
        <taxon>Malpighiales</taxon>
        <taxon>Linaceae</taxon>
        <taxon>Linum</taxon>
    </lineage>
</organism>
<feature type="domain" description="C2" evidence="8">
    <location>
        <begin position="622"/>
        <end position="739"/>
    </location>
</feature>
<dbReference type="SUPFAM" id="SSF57863">
    <property type="entry name" value="ArfGap/RecO-like zinc finger"/>
    <property type="match status" value="1"/>
</dbReference>
<dbReference type="PANTHER" id="PTHR46220:SF2">
    <property type="entry name" value="ADP-RIBOSYLATION FACTOR GTPASE-ACTIVATING PROTEIN AGD11-RELATED"/>
    <property type="match status" value="1"/>
</dbReference>
<dbReference type="PROSITE" id="PS50004">
    <property type="entry name" value="C2"/>
    <property type="match status" value="1"/>
</dbReference>
<feature type="compositionally biased region" description="Low complexity" evidence="7">
    <location>
        <begin position="326"/>
        <end position="347"/>
    </location>
</feature>
<evidence type="ECO:0000313" key="10">
    <source>
        <dbReference type="EMBL" id="CAI0461843.1"/>
    </source>
</evidence>
<feature type="region of interest" description="Disordered" evidence="7">
    <location>
        <begin position="402"/>
        <end position="432"/>
    </location>
</feature>
<dbReference type="GO" id="GO:0008270">
    <property type="term" value="F:zinc ion binding"/>
    <property type="evidence" value="ECO:0007669"/>
    <property type="project" value="UniProtKB-KW"/>
</dbReference>
<dbReference type="InterPro" id="IPR037278">
    <property type="entry name" value="ARFGAP/RecO"/>
</dbReference>
<dbReference type="Gene3D" id="2.60.40.150">
    <property type="entry name" value="C2 domain"/>
    <property type="match status" value="1"/>
</dbReference>
<feature type="compositionally biased region" description="Basic and acidic residues" evidence="7">
    <location>
        <begin position="595"/>
        <end position="605"/>
    </location>
</feature>
<protein>
    <recommendedName>
        <fullName evidence="12">ADP-ribosylation factor GTPase-activating protein AGD11</fullName>
    </recommendedName>
</protein>
<dbReference type="FunFam" id="1.10.220.150:FF:000009">
    <property type="entry name" value="stromal membrane-associated protein 1 isoform X1"/>
    <property type="match status" value="1"/>
</dbReference>
<evidence type="ECO:0000256" key="3">
    <source>
        <dbReference type="ARBA" id="ARBA00022771"/>
    </source>
</evidence>
<feature type="compositionally biased region" description="Polar residues" evidence="7">
    <location>
        <begin position="201"/>
        <end position="211"/>
    </location>
</feature>
<dbReference type="EMBL" id="CAMGYJ010000008">
    <property type="protein sequence ID" value="CAI0461843.1"/>
    <property type="molecule type" value="Genomic_DNA"/>
</dbReference>
<dbReference type="Proteomes" id="UP001154282">
    <property type="component" value="Unassembled WGS sequence"/>
</dbReference>
<feature type="compositionally biased region" description="Polar residues" evidence="7">
    <location>
        <begin position="41"/>
        <end position="100"/>
    </location>
</feature>
<dbReference type="GO" id="GO:0005543">
    <property type="term" value="F:phospholipid binding"/>
    <property type="evidence" value="ECO:0007669"/>
    <property type="project" value="InterPro"/>
</dbReference>
<evidence type="ECO:0008006" key="12">
    <source>
        <dbReference type="Google" id="ProtNLM"/>
    </source>
</evidence>
<feature type="compositionally biased region" description="Polar residues" evidence="7">
    <location>
        <begin position="301"/>
        <end position="321"/>
    </location>
</feature>
<feature type="compositionally biased region" description="Low complexity" evidence="7">
    <location>
        <begin position="26"/>
        <end position="40"/>
    </location>
</feature>
<sequence length="798" mass="87383">MSSGPYNYGGHAPIQPGNPSGVKPQSGLELPPGLELSPSLNTQVAYHQMPASSSRMLTESLQAPPNSQEAPLAPNQQLPLDSLEPSSTTFQVPTLQQSPPDSLEQFVGYHQLEPASLQQPTVSNMLQSDGLQLSPSSARPSDCHHQSLPDTHHHPSFLAPKLASTSQEHLQDGLHASASHQPLKGSHQPSTGIHYPPSSLEHPTTQQQILNNHKRPSVTFQLPPSSLDSSTTREPLSAKQPSASNKCPIPGQQPLDANRSSLTHLEVPGKTQMGVSARNQPSSTSRQTLDNHQPSFPGRESSINHQTPSVPTSQQHPQTSRRAIESQQPNSGSMSSASQQFPSSTPQLAPGDLHLTSVVPQASPANLQLPQGNLQPSPTGRQLPPTNPQPTVHLEVQLATLQPPPCSRQPPSSPQPHPQQQPQPPVSPQPQTSLHDLLHAEVHTKSKKDRRKASGAQKRLEKLLSQSCNKHCADCGSTDPKWVSISHGVFICIKCSGVHRSLGVHISKVLSVKLDEWTDDQVTAFMEMGGNIVVNKKLEACVPEDCKKPKSDAPIEERAEFIRRKYEMLEFTDFNEHMTCPYNPNRVNSHGHGSSQDKRHYEKQTTRHRIGSALRNSWGRKDAEQKQTKKSICLAGMVEFVGLIKVNVVKGTNLAIRDMVTSDPYVILALGHQSVRTRVIKNNLNPVWNESLMLSIPDHIPPLKVLVYDKDTFSTDDFMGEAEIDIQPLVSAARAYETSSINESTQLGKWVASRDNTLVKDGVISLIDGKVKQEISLRLQNVERGVLEIELECVPLTQ</sequence>
<dbReference type="FunFam" id="2.60.40.150:FF:000190">
    <property type="entry name" value="ADP-ribosylation factor GTPase-activating protein AGD12"/>
    <property type="match status" value="1"/>
</dbReference>
<dbReference type="CDD" id="cd04038">
    <property type="entry name" value="C2_ArfGAP"/>
    <property type="match status" value="1"/>
</dbReference>
<dbReference type="PANTHER" id="PTHR46220">
    <property type="entry name" value="ADP-RIBOSYLATION FACTOR GTPASE-ACTIVATING PROTEIN AGD12"/>
    <property type="match status" value="1"/>
</dbReference>
<keyword evidence="2" id="KW-0479">Metal-binding</keyword>
<dbReference type="SMART" id="SM00239">
    <property type="entry name" value="C2"/>
    <property type="match status" value="1"/>
</dbReference>
<keyword evidence="11" id="KW-1185">Reference proteome</keyword>
<dbReference type="InterPro" id="IPR038508">
    <property type="entry name" value="ArfGAP_dom_sf"/>
</dbReference>
<feature type="compositionally biased region" description="Polar residues" evidence="7">
    <location>
        <begin position="358"/>
        <end position="380"/>
    </location>
</feature>
<feature type="domain" description="Arf-GAP" evidence="9">
    <location>
        <begin position="457"/>
        <end position="579"/>
    </location>
</feature>
<feature type="compositionally biased region" description="Basic and acidic residues" evidence="7">
    <location>
        <begin position="141"/>
        <end position="153"/>
    </location>
</feature>
<dbReference type="GO" id="GO:0005096">
    <property type="term" value="F:GTPase activator activity"/>
    <property type="evidence" value="ECO:0007669"/>
    <property type="project" value="UniProtKB-KW"/>
</dbReference>
<dbReference type="Pfam" id="PF01412">
    <property type="entry name" value="ArfGap"/>
    <property type="match status" value="1"/>
</dbReference>
<feature type="compositionally biased region" description="Pro residues" evidence="7">
    <location>
        <begin position="402"/>
        <end position="428"/>
    </location>
</feature>
<proteinExistence type="predicted"/>
<dbReference type="PRINTS" id="PR00405">
    <property type="entry name" value="REVINTRACTNG"/>
</dbReference>
<dbReference type="SUPFAM" id="SSF49562">
    <property type="entry name" value="C2 domain (Calcium/lipid-binding domain, CaLB)"/>
    <property type="match status" value="1"/>
</dbReference>
<evidence type="ECO:0000256" key="7">
    <source>
        <dbReference type="SAM" id="MobiDB-lite"/>
    </source>
</evidence>
<gene>
    <name evidence="10" type="ORF">LITE_LOCUS35117</name>
</gene>
<dbReference type="InterPro" id="IPR035892">
    <property type="entry name" value="C2_domain_sf"/>
</dbReference>
<comment type="caution">
    <text evidence="10">The sequence shown here is derived from an EMBL/GenBank/DDBJ whole genome shotgun (WGS) entry which is preliminary data.</text>
</comment>
<reference evidence="10" key="1">
    <citation type="submission" date="2022-08" db="EMBL/GenBank/DDBJ databases">
        <authorList>
            <person name="Gutierrez-Valencia J."/>
        </authorList>
    </citation>
    <scope>NUCLEOTIDE SEQUENCE</scope>
</reference>
<feature type="region of interest" description="Disordered" evidence="7">
    <location>
        <begin position="586"/>
        <end position="607"/>
    </location>
</feature>
<dbReference type="Pfam" id="PF00168">
    <property type="entry name" value="C2"/>
    <property type="match status" value="1"/>
</dbReference>
<evidence type="ECO:0000256" key="5">
    <source>
        <dbReference type="ARBA" id="ARBA00022837"/>
    </source>
</evidence>
<dbReference type="CDD" id="cd08204">
    <property type="entry name" value="ArfGap"/>
    <property type="match status" value="1"/>
</dbReference>
<keyword evidence="1" id="KW-0343">GTPase activation</keyword>
<accession>A0AAV0NUD8</accession>